<dbReference type="EMBL" id="JAGIOO010000001">
    <property type="protein sequence ID" value="MBP2473184.1"/>
    <property type="molecule type" value="Genomic_DNA"/>
</dbReference>
<protein>
    <submittedName>
        <fullName evidence="2">Transcriptional regulator with XRE-family HTH domain</fullName>
    </submittedName>
</protein>
<dbReference type="SMART" id="SM00530">
    <property type="entry name" value="HTH_XRE"/>
    <property type="match status" value="1"/>
</dbReference>
<accession>A0ABS5AAG2</accession>
<evidence type="ECO:0000313" key="2">
    <source>
        <dbReference type="EMBL" id="MBP2473184.1"/>
    </source>
</evidence>
<sequence>MSHPPRPPEGVLIEAARNRHGLTPAEVAAAANMTVLRWSQLVSGITLKGGKAVQAPATDEQLATMAEVVRLTPEELRPLRPGAAELLARRQGGVDLTRVPTGELLNELARRMKRP</sequence>
<dbReference type="Proteomes" id="UP001519363">
    <property type="component" value="Unassembled WGS sequence"/>
</dbReference>
<organism evidence="2 3">
    <name type="scientific">Crossiella equi</name>
    <dbReference type="NCBI Taxonomy" id="130796"/>
    <lineage>
        <taxon>Bacteria</taxon>
        <taxon>Bacillati</taxon>
        <taxon>Actinomycetota</taxon>
        <taxon>Actinomycetes</taxon>
        <taxon>Pseudonocardiales</taxon>
        <taxon>Pseudonocardiaceae</taxon>
        <taxon>Crossiella</taxon>
    </lineage>
</organism>
<dbReference type="InterPro" id="IPR001387">
    <property type="entry name" value="Cro/C1-type_HTH"/>
</dbReference>
<dbReference type="RefSeq" id="WP_086783459.1">
    <property type="nucleotide sequence ID" value="NZ_JAGIOO010000001.1"/>
</dbReference>
<keyword evidence="3" id="KW-1185">Reference proteome</keyword>
<name>A0ABS5AAG2_9PSEU</name>
<feature type="domain" description="HTH cro/C1-type" evidence="1">
    <location>
        <begin position="12"/>
        <end position="76"/>
    </location>
</feature>
<dbReference type="CDD" id="cd00093">
    <property type="entry name" value="HTH_XRE"/>
    <property type="match status" value="1"/>
</dbReference>
<gene>
    <name evidence="2" type="ORF">JOF53_002056</name>
</gene>
<proteinExistence type="predicted"/>
<evidence type="ECO:0000313" key="3">
    <source>
        <dbReference type="Proteomes" id="UP001519363"/>
    </source>
</evidence>
<comment type="caution">
    <text evidence="2">The sequence shown here is derived from an EMBL/GenBank/DDBJ whole genome shotgun (WGS) entry which is preliminary data.</text>
</comment>
<reference evidence="2 3" key="1">
    <citation type="submission" date="2021-03" db="EMBL/GenBank/DDBJ databases">
        <title>Sequencing the genomes of 1000 actinobacteria strains.</title>
        <authorList>
            <person name="Klenk H.-P."/>
        </authorList>
    </citation>
    <scope>NUCLEOTIDE SEQUENCE [LARGE SCALE GENOMIC DNA]</scope>
    <source>
        <strain evidence="2 3">DSM 44580</strain>
    </source>
</reference>
<evidence type="ECO:0000259" key="1">
    <source>
        <dbReference type="SMART" id="SM00530"/>
    </source>
</evidence>